<proteinExistence type="predicted"/>
<evidence type="ECO:0000313" key="2">
    <source>
        <dbReference type="Proteomes" id="UP000006882"/>
    </source>
</evidence>
<sequence>MASALNCQLPIYLSSFGLALMKQMKLLFVGGKQNISLFKVQRVWDQQKGFSLALRIPEMRGSCNIKAL</sequence>
<dbReference type="Gramene" id="ONH98671">
    <property type="protein sequence ID" value="ONH98671"/>
    <property type="gene ID" value="PRUPE_7G261200"/>
</dbReference>
<organism evidence="1 2">
    <name type="scientific">Prunus persica</name>
    <name type="common">Peach</name>
    <name type="synonym">Amygdalus persica</name>
    <dbReference type="NCBI Taxonomy" id="3760"/>
    <lineage>
        <taxon>Eukaryota</taxon>
        <taxon>Viridiplantae</taxon>
        <taxon>Streptophyta</taxon>
        <taxon>Embryophyta</taxon>
        <taxon>Tracheophyta</taxon>
        <taxon>Spermatophyta</taxon>
        <taxon>Magnoliopsida</taxon>
        <taxon>eudicotyledons</taxon>
        <taxon>Gunneridae</taxon>
        <taxon>Pentapetalae</taxon>
        <taxon>rosids</taxon>
        <taxon>fabids</taxon>
        <taxon>Rosales</taxon>
        <taxon>Rosaceae</taxon>
        <taxon>Amygdaloideae</taxon>
        <taxon>Amygdaleae</taxon>
        <taxon>Prunus</taxon>
    </lineage>
</organism>
<dbReference type="AlphaFoldDB" id="A0A251NHC1"/>
<protein>
    <submittedName>
        <fullName evidence="1">Uncharacterized protein</fullName>
    </submittedName>
</protein>
<evidence type="ECO:0000313" key="1">
    <source>
        <dbReference type="EMBL" id="ONH98671.1"/>
    </source>
</evidence>
<dbReference type="Proteomes" id="UP000006882">
    <property type="component" value="Chromosome G7"/>
</dbReference>
<name>A0A251NHC1_PRUPE</name>
<dbReference type="EMBL" id="CM007657">
    <property type="protein sequence ID" value="ONH98671.1"/>
    <property type="molecule type" value="Genomic_DNA"/>
</dbReference>
<gene>
    <name evidence="1" type="ORF">PRUPE_7G261200</name>
</gene>
<reference evidence="1 2" key="1">
    <citation type="journal article" date="2013" name="Nat. Genet.">
        <title>The high-quality draft genome of peach (Prunus persica) identifies unique patterns of genetic diversity, domestication and genome evolution.</title>
        <authorList>
            <consortium name="International Peach Genome Initiative"/>
            <person name="Verde I."/>
            <person name="Abbott A.G."/>
            <person name="Scalabrin S."/>
            <person name="Jung S."/>
            <person name="Shu S."/>
            <person name="Marroni F."/>
            <person name="Zhebentyayeva T."/>
            <person name="Dettori M.T."/>
            <person name="Grimwood J."/>
            <person name="Cattonaro F."/>
            <person name="Zuccolo A."/>
            <person name="Rossini L."/>
            <person name="Jenkins J."/>
            <person name="Vendramin E."/>
            <person name="Meisel L.A."/>
            <person name="Decroocq V."/>
            <person name="Sosinski B."/>
            <person name="Prochnik S."/>
            <person name="Mitros T."/>
            <person name="Policriti A."/>
            <person name="Cipriani G."/>
            <person name="Dondini L."/>
            <person name="Ficklin S."/>
            <person name="Goodstein D.M."/>
            <person name="Xuan P."/>
            <person name="Del Fabbro C."/>
            <person name="Aramini V."/>
            <person name="Copetti D."/>
            <person name="Gonzalez S."/>
            <person name="Horner D.S."/>
            <person name="Falchi R."/>
            <person name="Lucas S."/>
            <person name="Mica E."/>
            <person name="Maldonado J."/>
            <person name="Lazzari B."/>
            <person name="Bielenberg D."/>
            <person name="Pirona R."/>
            <person name="Miculan M."/>
            <person name="Barakat A."/>
            <person name="Testolin R."/>
            <person name="Stella A."/>
            <person name="Tartarini S."/>
            <person name="Tonutti P."/>
            <person name="Arus P."/>
            <person name="Orellana A."/>
            <person name="Wells C."/>
            <person name="Main D."/>
            <person name="Vizzotto G."/>
            <person name="Silva H."/>
            <person name="Salamini F."/>
            <person name="Schmutz J."/>
            <person name="Morgante M."/>
            <person name="Rokhsar D.S."/>
        </authorList>
    </citation>
    <scope>NUCLEOTIDE SEQUENCE [LARGE SCALE GENOMIC DNA]</scope>
    <source>
        <strain evidence="2">cv. Nemared</strain>
    </source>
</reference>
<accession>A0A251NHC1</accession>
<keyword evidence="2" id="KW-1185">Reference proteome</keyword>